<dbReference type="AlphaFoldDB" id="A0AAV9ABZ3"/>
<evidence type="ECO:0000256" key="2">
    <source>
        <dbReference type="ARBA" id="ARBA00022692"/>
    </source>
</evidence>
<protein>
    <submittedName>
        <fullName evidence="6">Uncharacterized protein</fullName>
    </submittedName>
</protein>
<dbReference type="Gene3D" id="1.10.3460.10">
    <property type="entry name" value="Chlorophyll a/b binding protein domain"/>
    <property type="match status" value="1"/>
</dbReference>
<comment type="caution">
    <text evidence="6">The sequence shown here is derived from an EMBL/GenBank/DDBJ whole genome shotgun (WGS) entry which is preliminary data.</text>
</comment>
<dbReference type="EMBL" id="JAUJYN010000010">
    <property type="protein sequence ID" value="KAK1261460.1"/>
    <property type="molecule type" value="Genomic_DNA"/>
</dbReference>
<sequence length="213" mass="24006">MGWLDFHVSQEREAPPPPPPPPSEAVETEESSMSNGSLSATAVEAEAAVIPKFKDPRWVGGTWDLMQFEKGGATDWDAVIDAGEEARRRKWLQDNPESSSNDDPVLFDTSIIPWWSWIKRYHLPEAELLNGRAAMIGFFMAYFVDSLTGVGLVDQMGNFFCKTLLFIAVVGVLTIRKNEDIETVKKLIEETTFYDKQWQATWQDENSAGTKKD</sequence>
<reference evidence="6" key="1">
    <citation type="journal article" date="2023" name="Nat. Commun.">
        <title>Diploid and tetraploid genomes of Acorus and the evolution of monocots.</title>
        <authorList>
            <person name="Ma L."/>
            <person name="Liu K.W."/>
            <person name="Li Z."/>
            <person name="Hsiao Y.Y."/>
            <person name="Qi Y."/>
            <person name="Fu T."/>
            <person name="Tang G.D."/>
            <person name="Zhang D."/>
            <person name="Sun W.H."/>
            <person name="Liu D.K."/>
            <person name="Li Y."/>
            <person name="Chen G.Z."/>
            <person name="Liu X.D."/>
            <person name="Liao X.Y."/>
            <person name="Jiang Y.T."/>
            <person name="Yu X."/>
            <person name="Hao Y."/>
            <person name="Huang J."/>
            <person name="Zhao X.W."/>
            <person name="Ke S."/>
            <person name="Chen Y.Y."/>
            <person name="Wu W.L."/>
            <person name="Hsu J.L."/>
            <person name="Lin Y.F."/>
            <person name="Huang M.D."/>
            <person name="Li C.Y."/>
            <person name="Huang L."/>
            <person name="Wang Z.W."/>
            <person name="Zhao X."/>
            <person name="Zhong W.Y."/>
            <person name="Peng D.H."/>
            <person name="Ahmad S."/>
            <person name="Lan S."/>
            <person name="Zhang J.S."/>
            <person name="Tsai W.C."/>
            <person name="Van de Peer Y."/>
            <person name="Liu Z.J."/>
        </authorList>
    </citation>
    <scope>NUCLEOTIDE SEQUENCE</scope>
    <source>
        <strain evidence="6">SCP</strain>
    </source>
</reference>
<dbReference type="SUPFAM" id="SSF103511">
    <property type="entry name" value="Chlorophyll a-b binding protein"/>
    <property type="match status" value="1"/>
</dbReference>
<dbReference type="Proteomes" id="UP001179952">
    <property type="component" value="Unassembled WGS sequence"/>
</dbReference>
<feature type="region of interest" description="Disordered" evidence="5">
    <location>
        <begin position="1"/>
        <end position="40"/>
    </location>
</feature>
<keyword evidence="2" id="KW-0812">Transmembrane</keyword>
<accession>A0AAV9ABZ3</accession>
<evidence type="ECO:0000313" key="7">
    <source>
        <dbReference type="Proteomes" id="UP001179952"/>
    </source>
</evidence>
<name>A0AAV9ABZ3_ACOGR</name>
<comment type="subcellular location">
    <subcellularLocation>
        <location evidence="1">Membrane</location>
        <topology evidence="1">Multi-pass membrane protein</topology>
    </subcellularLocation>
</comment>
<gene>
    <name evidence="6" type="ORF">QJS04_geneDACA008677</name>
</gene>
<organism evidence="6 7">
    <name type="scientific">Acorus gramineus</name>
    <name type="common">Dwarf sweet flag</name>
    <dbReference type="NCBI Taxonomy" id="55184"/>
    <lineage>
        <taxon>Eukaryota</taxon>
        <taxon>Viridiplantae</taxon>
        <taxon>Streptophyta</taxon>
        <taxon>Embryophyta</taxon>
        <taxon>Tracheophyta</taxon>
        <taxon>Spermatophyta</taxon>
        <taxon>Magnoliopsida</taxon>
        <taxon>Liliopsida</taxon>
        <taxon>Acoraceae</taxon>
        <taxon>Acorus</taxon>
    </lineage>
</organism>
<keyword evidence="3" id="KW-1133">Transmembrane helix</keyword>
<evidence type="ECO:0000256" key="4">
    <source>
        <dbReference type="ARBA" id="ARBA00023136"/>
    </source>
</evidence>
<evidence type="ECO:0000256" key="1">
    <source>
        <dbReference type="ARBA" id="ARBA00004141"/>
    </source>
</evidence>
<evidence type="ECO:0000256" key="3">
    <source>
        <dbReference type="ARBA" id="ARBA00022989"/>
    </source>
</evidence>
<keyword evidence="7" id="KW-1185">Reference proteome</keyword>
<keyword evidence="4" id="KW-0472">Membrane</keyword>
<dbReference type="PANTHER" id="PTHR14154">
    <property type="entry name" value="UPF0041 BRAIN PROTEIN 44-RELATED"/>
    <property type="match status" value="1"/>
</dbReference>
<evidence type="ECO:0000256" key="5">
    <source>
        <dbReference type="SAM" id="MobiDB-lite"/>
    </source>
</evidence>
<evidence type="ECO:0000313" key="6">
    <source>
        <dbReference type="EMBL" id="KAK1261460.1"/>
    </source>
</evidence>
<proteinExistence type="predicted"/>
<reference evidence="6" key="2">
    <citation type="submission" date="2023-06" db="EMBL/GenBank/DDBJ databases">
        <authorList>
            <person name="Ma L."/>
            <person name="Liu K.-W."/>
            <person name="Li Z."/>
            <person name="Hsiao Y.-Y."/>
            <person name="Qi Y."/>
            <person name="Fu T."/>
            <person name="Tang G."/>
            <person name="Zhang D."/>
            <person name="Sun W.-H."/>
            <person name="Liu D.-K."/>
            <person name="Li Y."/>
            <person name="Chen G.-Z."/>
            <person name="Liu X.-D."/>
            <person name="Liao X.-Y."/>
            <person name="Jiang Y.-T."/>
            <person name="Yu X."/>
            <person name="Hao Y."/>
            <person name="Huang J."/>
            <person name="Zhao X.-W."/>
            <person name="Ke S."/>
            <person name="Chen Y.-Y."/>
            <person name="Wu W.-L."/>
            <person name="Hsu J.-L."/>
            <person name="Lin Y.-F."/>
            <person name="Huang M.-D."/>
            <person name="Li C.-Y."/>
            <person name="Huang L."/>
            <person name="Wang Z.-W."/>
            <person name="Zhao X."/>
            <person name="Zhong W.-Y."/>
            <person name="Peng D.-H."/>
            <person name="Ahmad S."/>
            <person name="Lan S."/>
            <person name="Zhang J.-S."/>
            <person name="Tsai W.-C."/>
            <person name="Van De Peer Y."/>
            <person name="Liu Z.-J."/>
        </authorList>
    </citation>
    <scope>NUCLEOTIDE SEQUENCE</scope>
    <source>
        <strain evidence="6">SCP</strain>
        <tissue evidence="6">Leaves</tissue>
    </source>
</reference>
<dbReference type="GO" id="GO:0016020">
    <property type="term" value="C:membrane"/>
    <property type="evidence" value="ECO:0007669"/>
    <property type="project" value="UniProtKB-SubCell"/>
</dbReference>
<feature type="compositionally biased region" description="Polar residues" evidence="5">
    <location>
        <begin position="31"/>
        <end position="40"/>
    </location>
</feature>